<sequence length="114" mass="12809">MSKRFFITLPNPSAARGSDPELAFQAHGAEAFARELREALASPALFERWRDRQDDPDAVDPRLGEVDPDAGVRARQKDLVIDLEVDTTLPGEILRQRLRWLAGSAWQLRDVGET</sequence>
<name>A0AAW9R8P2_9GAMM</name>
<proteinExistence type="predicted"/>
<dbReference type="Proteomes" id="UP001364472">
    <property type="component" value="Unassembled WGS sequence"/>
</dbReference>
<organism evidence="1 2">
    <name type="scientific">Denitratimonas tolerans</name>
    <dbReference type="NCBI Taxonomy" id="1338420"/>
    <lineage>
        <taxon>Bacteria</taxon>
        <taxon>Pseudomonadati</taxon>
        <taxon>Pseudomonadota</taxon>
        <taxon>Gammaproteobacteria</taxon>
        <taxon>Lysobacterales</taxon>
        <taxon>Lysobacteraceae</taxon>
        <taxon>Denitratimonas</taxon>
    </lineage>
</organism>
<keyword evidence="2" id="KW-1185">Reference proteome</keyword>
<protein>
    <submittedName>
        <fullName evidence="1">Uncharacterized protein</fullName>
    </submittedName>
</protein>
<gene>
    <name evidence="1" type="ORF">WB794_09860</name>
</gene>
<reference evidence="1 2" key="1">
    <citation type="journal article" date="2016" name="Antonie Van Leeuwenhoek">
        <title>Denitratimonas tolerans gen. nov., sp. nov., a denitrifying bacterium isolated from a bioreactor for tannery wastewater treatment.</title>
        <authorList>
            <person name="Han S.I."/>
            <person name="Kim J.O."/>
            <person name="Lee Y.R."/>
            <person name="Ekpeghere K.I."/>
            <person name="Koh S.C."/>
            <person name="Whang K.S."/>
        </authorList>
    </citation>
    <scope>NUCLEOTIDE SEQUENCE [LARGE SCALE GENOMIC DNA]</scope>
    <source>
        <strain evidence="1 2">KACC 17565</strain>
    </source>
</reference>
<comment type="caution">
    <text evidence="1">The sequence shown here is derived from an EMBL/GenBank/DDBJ whole genome shotgun (WGS) entry which is preliminary data.</text>
</comment>
<dbReference type="RefSeq" id="WP_337335694.1">
    <property type="nucleotide sequence ID" value="NZ_JBBDHC010000013.1"/>
</dbReference>
<accession>A0AAW9R8P2</accession>
<evidence type="ECO:0000313" key="2">
    <source>
        <dbReference type="Proteomes" id="UP001364472"/>
    </source>
</evidence>
<dbReference type="AlphaFoldDB" id="A0AAW9R8P2"/>
<evidence type="ECO:0000313" key="1">
    <source>
        <dbReference type="EMBL" id="MEJ1249976.1"/>
    </source>
</evidence>
<dbReference type="EMBL" id="JBBDHC010000013">
    <property type="protein sequence ID" value="MEJ1249976.1"/>
    <property type="molecule type" value="Genomic_DNA"/>
</dbReference>